<comment type="caution">
    <text evidence="2">The sequence shown here is derived from an EMBL/GenBank/DDBJ whole genome shotgun (WGS) entry which is preliminary data.</text>
</comment>
<accession>A0A0P4RC05</accession>
<gene>
    <name evidence="2" type="ORF">TPA0598_08_00250</name>
</gene>
<proteinExistence type="predicted"/>
<name>A0A0P4RC05_9ACTN</name>
<reference evidence="3" key="1">
    <citation type="submission" date="2014-09" db="EMBL/GenBank/DDBJ databases">
        <title>Whole genome shotgun sequence of Streptomyces sp. NBRC 110027.</title>
        <authorList>
            <person name="Komaki H."/>
            <person name="Ichikawa N."/>
            <person name="Katano-Makiyama Y."/>
            <person name="Hosoyama A."/>
            <person name="Hashimoto M."/>
            <person name="Uohara A."/>
            <person name="Kitahashi Y."/>
            <person name="Ohji S."/>
            <person name="Kimura A."/>
            <person name="Yamazoe A."/>
            <person name="Igarashi Y."/>
            <person name="Fujita N."/>
        </authorList>
    </citation>
    <scope>NUCLEOTIDE SEQUENCE [LARGE SCALE GENOMIC DNA]</scope>
    <source>
        <strain evidence="3">NBRC 110027</strain>
    </source>
</reference>
<reference evidence="2 3" key="2">
    <citation type="journal article" date="2015" name="Stand. Genomic Sci.">
        <title>Draft genome sequence of marine-derived Streptomyces sp. TP-A0598, a producer of anti-MRSA antibiotic lydicamycins.</title>
        <authorList>
            <person name="Komaki H."/>
            <person name="Ichikawa N."/>
            <person name="Hosoyama A."/>
            <person name="Fujita N."/>
            <person name="Igarashi Y."/>
        </authorList>
    </citation>
    <scope>NUCLEOTIDE SEQUENCE [LARGE SCALE GENOMIC DNA]</scope>
    <source>
        <strain evidence="2 3">NBRC 110027</strain>
    </source>
</reference>
<dbReference type="AlphaFoldDB" id="A0A0P4RC05"/>
<evidence type="ECO:0000313" key="3">
    <source>
        <dbReference type="Proteomes" id="UP000048965"/>
    </source>
</evidence>
<dbReference type="Proteomes" id="UP000048965">
    <property type="component" value="Unassembled WGS sequence"/>
</dbReference>
<dbReference type="EMBL" id="BBNO01000008">
    <property type="protein sequence ID" value="GAO11114.1"/>
    <property type="molecule type" value="Genomic_DNA"/>
</dbReference>
<evidence type="ECO:0000256" key="1">
    <source>
        <dbReference type="SAM" id="MobiDB-lite"/>
    </source>
</evidence>
<evidence type="ECO:0000313" key="2">
    <source>
        <dbReference type="EMBL" id="GAO11114.1"/>
    </source>
</evidence>
<feature type="region of interest" description="Disordered" evidence="1">
    <location>
        <begin position="43"/>
        <end position="65"/>
    </location>
</feature>
<protein>
    <submittedName>
        <fullName evidence="2">Uncharacterized protein</fullName>
    </submittedName>
</protein>
<sequence length="65" mass="7121">MTFRGNKPTWLASRERVLASRKPYSTKSGAVEKAVAEHIRDAFSKPGNTFPKKARAGMSPDTTSP</sequence>
<keyword evidence="3" id="KW-1185">Reference proteome</keyword>
<organism evidence="2 3">
    <name type="scientific">Streptomyces lydicamycinicus</name>
    <dbReference type="NCBI Taxonomy" id="1546107"/>
    <lineage>
        <taxon>Bacteria</taxon>
        <taxon>Bacillati</taxon>
        <taxon>Actinomycetota</taxon>
        <taxon>Actinomycetes</taxon>
        <taxon>Kitasatosporales</taxon>
        <taxon>Streptomycetaceae</taxon>
        <taxon>Streptomyces</taxon>
    </lineage>
</organism>